<dbReference type="Proteomes" id="UP001217089">
    <property type="component" value="Unassembled WGS sequence"/>
</dbReference>
<dbReference type="PANTHER" id="PTHR31901">
    <property type="entry name" value="GH3 DOMAIN-CONTAINING PROTEIN"/>
    <property type="match status" value="1"/>
</dbReference>
<organism evidence="1 2">
    <name type="scientific">Tegillarca granosa</name>
    <name type="common">Malaysian cockle</name>
    <name type="synonym">Anadara granosa</name>
    <dbReference type="NCBI Taxonomy" id="220873"/>
    <lineage>
        <taxon>Eukaryota</taxon>
        <taxon>Metazoa</taxon>
        <taxon>Spiralia</taxon>
        <taxon>Lophotrochozoa</taxon>
        <taxon>Mollusca</taxon>
        <taxon>Bivalvia</taxon>
        <taxon>Autobranchia</taxon>
        <taxon>Pteriomorphia</taxon>
        <taxon>Arcoida</taxon>
        <taxon>Arcoidea</taxon>
        <taxon>Arcidae</taxon>
        <taxon>Tegillarca</taxon>
    </lineage>
</organism>
<dbReference type="InterPro" id="IPR004993">
    <property type="entry name" value="GH3"/>
</dbReference>
<name>A0ABQ9E198_TEGGR</name>
<dbReference type="PANTHER" id="PTHR31901:SF9">
    <property type="entry name" value="GH3 DOMAIN-CONTAINING PROTEIN"/>
    <property type="match status" value="1"/>
</dbReference>
<keyword evidence="2" id="KW-1185">Reference proteome</keyword>
<reference evidence="1 2" key="1">
    <citation type="submission" date="2022-12" db="EMBL/GenBank/DDBJ databases">
        <title>Chromosome-level genome of Tegillarca granosa.</title>
        <authorList>
            <person name="Kim J."/>
        </authorList>
    </citation>
    <scope>NUCLEOTIDE SEQUENCE [LARGE SCALE GENOMIC DNA]</scope>
    <source>
        <strain evidence="1">Teg-2019</strain>
        <tissue evidence="1">Adductor muscle</tissue>
    </source>
</reference>
<proteinExistence type="predicted"/>
<comment type="caution">
    <text evidence="1">The sequence shown here is derived from an EMBL/GenBank/DDBJ whole genome shotgun (WGS) entry which is preliminary data.</text>
</comment>
<evidence type="ECO:0000313" key="1">
    <source>
        <dbReference type="EMBL" id="KAJ8297476.1"/>
    </source>
</evidence>
<dbReference type="Pfam" id="PF03321">
    <property type="entry name" value="GH3"/>
    <property type="match status" value="1"/>
</dbReference>
<protein>
    <submittedName>
        <fullName evidence="1">Uncharacterized protein</fullName>
    </submittedName>
</protein>
<sequence>MDVYRRKISPFHTARSSFDHYVAVTSLSWIGWYMMRKLEKSTKDIVKTQETILLDRLKENSETVYGKEYKFSEIRNRDEFVKAHPLTRIKHYQPYIQRMMKGEVKILTAKQPIIFAVTSGTSGESSIIPMTGKQRLLFFLQGITTIYDRMHRTLKLFFTPKWRTSEAGIPIGPNSSSPTNSKSLLNLYSTPKAGYEILSEPEALYVQLLFGLRDKDLEANFASTVFTAFTALELNIDDLIKDIELGLYKDRAQDIRNAFKGGNVGLAKRNMAKLSANIVL</sequence>
<accession>A0ABQ9E198</accession>
<gene>
    <name evidence="1" type="ORF">KUTeg_024007</name>
</gene>
<dbReference type="EMBL" id="JARBDR010000923">
    <property type="protein sequence ID" value="KAJ8297476.1"/>
    <property type="molecule type" value="Genomic_DNA"/>
</dbReference>
<evidence type="ECO:0000313" key="2">
    <source>
        <dbReference type="Proteomes" id="UP001217089"/>
    </source>
</evidence>